<dbReference type="Proteomes" id="UP000218231">
    <property type="component" value="Unassembled WGS sequence"/>
</dbReference>
<evidence type="ECO:0000256" key="7">
    <source>
        <dbReference type="ARBA" id="ARBA00022833"/>
    </source>
</evidence>
<dbReference type="Pfam" id="PF00096">
    <property type="entry name" value="zf-C2H2"/>
    <property type="match status" value="3"/>
</dbReference>
<dbReference type="EMBL" id="LIAE01006377">
    <property type="protein sequence ID" value="PAV90394.1"/>
    <property type="molecule type" value="Genomic_DNA"/>
</dbReference>
<feature type="region of interest" description="Disordered" evidence="15">
    <location>
        <begin position="258"/>
        <end position="277"/>
    </location>
</feature>
<proteinExistence type="inferred from homology"/>
<feature type="compositionally biased region" description="Basic and acidic residues" evidence="15">
    <location>
        <begin position="267"/>
        <end position="277"/>
    </location>
</feature>
<keyword evidence="18" id="KW-1185">Reference proteome</keyword>
<keyword evidence="6 14" id="KW-0863">Zinc-finger</keyword>
<dbReference type="Gene3D" id="3.30.160.60">
    <property type="entry name" value="Classic Zinc Finger"/>
    <property type="match status" value="3"/>
</dbReference>
<evidence type="ECO:0000256" key="9">
    <source>
        <dbReference type="ARBA" id="ARBA00023108"/>
    </source>
</evidence>
<keyword evidence="11" id="KW-0010">Activator</keyword>
<sequence length="368" mass="40626">MSLQVPEPSPNPARSPRQLKPTTGIKPLLSLADQECCLKTPTLTDMLKTPTPIGVSSKITPLKIEGTPRVPSITTGYTPRMAIKQAFFGDHDSLFLNGSSASGSSNETEKDKTITEKMTGTGTGMAKSKPASLPIISTISGINSPGISLLFTYFREAGTSSLPELTISESKMMDLGDPPTDALTELKQASSSTSSLDALVNNLSNMIHFTPAEEPPTKRNKRKGSPVRKVKADEPMFNFTTPKVEIMDDFNLMQMDTSTSQQFNSPPEKKPSKPALRERPYKCTVPNCEKSFSRSDELTRHIRIHTGLRPFQCNYCMRSFSRSDHLTTHVRSHTGEKPFACNLCGRKFARSDERKRHMKVHKNATNGF</sequence>
<evidence type="ECO:0000256" key="4">
    <source>
        <dbReference type="ARBA" id="ARBA00022490"/>
    </source>
</evidence>
<organism evidence="17 18">
    <name type="scientific">Diploscapter pachys</name>
    <dbReference type="NCBI Taxonomy" id="2018661"/>
    <lineage>
        <taxon>Eukaryota</taxon>
        <taxon>Metazoa</taxon>
        <taxon>Ecdysozoa</taxon>
        <taxon>Nematoda</taxon>
        <taxon>Chromadorea</taxon>
        <taxon>Rhabditida</taxon>
        <taxon>Rhabditina</taxon>
        <taxon>Rhabditomorpha</taxon>
        <taxon>Rhabditoidea</taxon>
        <taxon>Rhabditidae</taxon>
        <taxon>Diploscapter</taxon>
    </lineage>
</organism>
<dbReference type="GO" id="GO:0048511">
    <property type="term" value="P:rhythmic process"/>
    <property type="evidence" value="ECO:0007669"/>
    <property type="project" value="UniProtKB-KW"/>
</dbReference>
<dbReference type="GO" id="GO:0000978">
    <property type="term" value="F:RNA polymerase II cis-regulatory region sequence-specific DNA binding"/>
    <property type="evidence" value="ECO:0007669"/>
    <property type="project" value="TreeGrafter"/>
</dbReference>
<reference evidence="17 18" key="1">
    <citation type="journal article" date="2017" name="Curr. Biol.">
        <title>Genome architecture and evolution of a unichromosomal asexual nematode.</title>
        <authorList>
            <person name="Fradin H."/>
            <person name="Zegar C."/>
            <person name="Gutwein M."/>
            <person name="Lucas J."/>
            <person name="Kovtun M."/>
            <person name="Corcoran D."/>
            <person name="Baugh L.R."/>
            <person name="Kiontke K."/>
            <person name="Gunsalus K."/>
            <person name="Fitch D.H."/>
            <person name="Piano F."/>
        </authorList>
    </citation>
    <scope>NUCLEOTIDE SEQUENCE [LARGE SCALE GENOMIC DNA]</scope>
    <source>
        <strain evidence="17">PF1309</strain>
    </source>
</reference>
<keyword evidence="12" id="KW-0804">Transcription</keyword>
<dbReference type="GO" id="GO:0000981">
    <property type="term" value="F:DNA-binding transcription factor activity, RNA polymerase II-specific"/>
    <property type="evidence" value="ECO:0007669"/>
    <property type="project" value="TreeGrafter"/>
</dbReference>
<name>A0A2A2LVX5_9BILA</name>
<feature type="region of interest" description="Disordered" evidence="15">
    <location>
        <begin position="209"/>
        <end position="229"/>
    </location>
</feature>
<evidence type="ECO:0000256" key="2">
    <source>
        <dbReference type="ARBA" id="ARBA00004496"/>
    </source>
</evidence>
<evidence type="ECO:0000256" key="11">
    <source>
        <dbReference type="ARBA" id="ARBA00023159"/>
    </source>
</evidence>
<evidence type="ECO:0000256" key="5">
    <source>
        <dbReference type="ARBA" id="ARBA00022723"/>
    </source>
</evidence>
<dbReference type="PROSITE" id="PS00028">
    <property type="entry name" value="ZINC_FINGER_C2H2_1"/>
    <property type="match status" value="3"/>
</dbReference>
<keyword evidence="9" id="KW-0090">Biological rhythms</keyword>
<dbReference type="PANTHER" id="PTHR23235:SF42">
    <property type="entry name" value="EARLY GROWTH RESPONSE PROTEIN 1"/>
    <property type="match status" value="1"/>
</dbReference>
<keyword evidence="13" id="KW-0539">Nucleus</keyword>
<comment type="caution">
    <text evidence="17">The sequence shown here is derived from an EMBL/GenBank/DDBJ whole genome shotgun (WGS) entry which is preliminary data.</text>
</comment>
<evidence type="ECO:0000256" key="1">
    <source>
        <dbReference type="ARBA" id="ARBA00004123"/>
    </source>
</evidence>
<keyword evidence="4" id="KW-0963">Cytoplasm</keyword>
<keyword evidence="7" id="KW-0862">Zinc</keyword>
<dbReference type="InterPro" id="IPR013087">
    <property type="entry name" value="Znf_C2H2_type"/>
</dbReference>
<evidence type="ECO:0000256" key="8">
    <source>
        <dbReference type="ARBA" id="ARBA00023015"/>
    </source>
</evidence>
<feature type="compositionally biased region" description="Basic residues" evidence="15">
    <location>
        <begin position="218"/>
        <end position="229"/>
    </location>
</feature>
<dbReference type="InterPro" id="IPR036236">
    <property type="entry name" value="Znf_C2H2_sf"/>
</dbReference>
<evidence type="ECO:0000256" key="15">
    <source>
        <dbReference type="SAM" id="MobiDB-lite"/>
    </source>
</evidence>
<evidence type="ECO:0000256" key="6">
    <source>
        <dbReference type="ARBA" id="ARBA00022771"/>
    </source>
</evidence>
<evidence type="ECO:0000256" key="3">
    <source>
        <dbReference type="ARBA" id="ARBA00005682"/>
    </source>
</evidence>
<feature type="domain" description="C2H2-type" evidence="16">
    <location>
        <begin position="339"/>
        <end position="366"/>
    </location>
</feature>
<evidence type="ECO:0000313" key="18">
    <source>
        <dbReference type="Proteomes" id="UP000218231"/>
    </source>
</evidence>
<dbReference type="PANTHER" id="PTHR23235">
    <property type="entry name" value="KRUEPPEL-LIKE TRANSCRIPTION FACTOR"/>
    <property type="match status" value="1"/>
</dbReference>
<dbReference type="SUPFAM" id="SSF57667">
    <property type="entry name" value="beta-beta-alpha zinc fingers"/>
    <property type="match status" value="2"/>
</dbReference>
<dbReference type="GO" id="GO:0005737">
    <property type="term" value="C:cytoplasm"/>
    <property type="evidence" value="ECO:0007669"/>
    <property type="project" value="UniProtKB-SubCell"/>
</dbReference>
<evidence type="ECO:0000256" key="12">
    <source>
        <dbReference type="ARBA" id="ARBA00023163"/>
    </source>
</evidence>
<evidence type="ECO:0000259" key="16">
    <source>
        <dbReference type="PROSITE" id="PS50157"/>
    </source>
</evidence>
<comment type="similarity">
    <text evidence="3">Belongs to the EGR C2H2-type zinc-finger protein family.</text>
</comment>
<feature type="domain" description="C2H2-type" evidence="16">
    <location>
        <begin position="281"/>
        <end position="310"/>
    </location>
</feature>
<dbReference type="AlphaFoldDB" id="A0A2A2LVX5"/>
<evidence type="ECO:0000256" key="14">
    <source>
        <dbReference type="PROSITE-ProRule" id="PRU00042"/>
    </source>
</evidence>
<dbReference type="OrthoDB" id="10018191at2759"/>
<keyword evidence="10" id="KW-0238">DNA-binding</keyword>
<accession>A0A2A2LVX5</accession>
<dbReference type="FunFam" id="3.30.160.60:FF:000515">
    <property type="entry name" value="early growth response protein 4"/>
    <property type="match status" value="1"/>
</dbReference>
<evidence type="ECO:0000256" key="10">
    <source>
        <dbReference type="ARBA" id="ARBA00023125"/>
    </source>
</evidence>
<dbReference type="SMART" id="SM00355">
    <property type="entry name" value="ZnF_C2H2"/>
    <property type="match status" value="3"/>
</dbReference>
<evidence type="ECO:0000256" key="13">
    <source>
        <dbReference type="ARBA" id="ARBA00023242"/>
    </source>
</evidence>
<dbReference type="PROSITE" id="PS50157">
    <property type="entry name" value="ZINC_FINGER_C2H2_2"/>
    <property type="match status" value="3"/>
</dbReference>
<protein>
    <recommendedName>
        <fullName evidence="16">C2H2-type domain-containing protein</fullName>
    </recommendedName>
</protein>
<keyword evidence="5" id="KW-0479">Metal-binding</keyword>
<dbReference type="STRING" id="2018661.A0A2A2LVX5"/>
<feature type="domain" description="C2H2-type" evidence="16">
    <location>
        <begin position="311"/>
        <end position="338"/>
    </location>
</feature>
<keyword evidence="8" id="KW-0805">Transcription regulation</keyword>
<feature type="region of interest" description="Disordered" evidence="15">
    <location>
        <begin position="1"/>
        <end position="25"/>
    </location>
</feature>
<evidence type="ECO:0000313" key="17">
    <source>
        <dbReference type="EMBL" id="PAV90394.1"/>
    </source>
</evidence>
<comment type="subcellular location">
    <subcellularLocation>
        <location evidence="2">Cytoplasm</location>
    </subcellularLocation>
    <subcellularLocation>
        <location evidence="1">Nucleus</location>
    </subcellularLocation>
</comment>
<dbReference type="GO" id="GO:0005634">
    <property type="term" value="C:nucleus"/>
    <property type="evidence" value="ECO:0007669"/>
    <property type="project" value="UniProtKB-SubCell"/>
</dbReference>
<dbReference type="GO" id="GO:0008270">
    <property type="term" value="F:zinc ion binding"/>
    <property type="evidence" value="ECO:0007669"/>
    <property type="project" value="UniProtKB-KW"/>
</dbReference>
<gene>
    <name evidence="17" type="ORF">WR25_06546</name>
</gene>